<accession>A0ABZ2Y895</accession>
<dbReference type="Proteomes" id="UP001486565">
    <property type="component" value="Chromosome"/>
</dbReference>
<evidence type="ECO:0000313" key="5">
    <source>
        <dbReference type="Proteomes" id="UP001486565"/>
    </source>
</evidence>
<reference evidence="4 5" key="1">
    <citation type="submission" date="2023-03" db="EMBL/GenBank/DDBJ databases">
        <title>Novel Species.</title>
        <authorList>
            <person name="Ma S."/>
        </authorList>
    </citation>
    <scope>NUCLEOTIDE SEQUENCE [LARGE SCALE GENOMIC DNA]</scope>
    <source>
        <strain evidence="4 5">LIND6LT2</strain>
    </source>
</reference>
<evidence type="ECO:0000256" key="2">
    <source>
        <dbReference type="SAM" id="MobiDB-lite"/>
    </source>
</evidence>
<protein>
    <submittedName>
        <fullName evidence="4">Stalk domain-containing protein</fullName>
    </submittedName>
</protein>
<dbReference type="InterPro" id="IPR012854">
    <property type="entry name" value="Cu_amine_oxidase-like_N"/>
</dbReference>
<sequence length="931" mass="104973">MSKRKFNYLLFILTIVISFQTLAYGGVQRPTAKEIPNGSLIIGTHIISLKALNQSLLDIALKSGESEGQKDVYYKSEFANGTWYKITNADGIGDIISTSDKAVSEVEIDNLILTHWTKDDGKTIDLETGQTVNPSDIDSIRDPHNMEELKELVMEEESVIELLKQDDDDEDREAKNRFIKNSLGTILKEISTNDFNTQDNLLKLLENYEIYLRNEKKASEEEIGIVGELKEKIKTQRDYAAYSEVYNRIDQEAKKAQTKGYTDYTSKLLDKLDAVNKKISDLTNKLVESSMSPLDNKRNELCKALIENVAAKNFSGADAVLLQIFSIDNIKANRIVHLSTELSILDEVLGKELAALKTMVSQGEPKEYKEAKSRGERPGMLLTIKEEHVANIKDFTSNIATLKDYIAFRRSADDQKIAQLNTLIENLEGTRKAQPKSDVYDEVDQELREFIDKLKSELTKLQVKNSSELQAEKELSDNMQNQINTLKNKYLDAIEKGDMQFAEQIQNEMNALAEELEEKESQKLDELSQLLNQKNEILNELNKDPNNESLAQKLDEINLEIAKKQELIGEKEKSILELLDEAVNELKDAVKAKDLTQIEEAVTNILDLAKNLSPNLKVSLKNSIEGIIKDMNAAYIDLVKQNQLTQAEEYAALIEDLKEELGIGLDNEDKKAGTQADTGSQTGTGTQTGTGAQTGAGTQAGTGAQTEKASMNDLEKEISALEQKTTQTSNNRQRLMKRILILYKMKNTKKYVQKFGDLLDKKLNEEIKLLKSIDAEKYSEADVAQKERAIRSLIVINKKMKVLNTIQIISDTDSSKHLYAPVMRENLMLVCLRDIGEALGAKIKWIDYQQKAVITKGNLQMSCIVGSDKLLVNSVHSKTMPYKTLLIGERVYVPLNFVLNEMGYTSAYKPEHNMILIYSKKLEQEVQKVFK</sequence>
<evidence type="ECO:0000256" key="1">
    <source>
        <dbReference type="SAM" id="Coils"/>
    </source>
</evidence>
<dbReference type="Pfam" id="PF07833">
    <property type="entry name" value="Cu_amine_oxidN1"/>
    <property type="match status" value="1"/>
</dbReference>
<feature type="compositionally biased region" description="Low complexity" evidence="2">
    <location>
        <begin position="673"/>
        <end position="685"/>
    </location>
</feature>
<evidence type="ECO:0000313" key="4">
    <source>
        <dbReference type="EMBL" id="WZL71130.1"/>
    </source>
</evidence>
<dbReference type="InterPro" id="IPR036582">
    <property type="entry name" value="Mao_N_sf"/>
</dbReference>
<feature type="region of interest" description="Disordered" evidence="2">
    <location>
        <begin position="669"/>
        <end position="711"/>
    </location>
</feature>
<proteinExistence type="predicted"/>
<organism evidence="4 5">
    <name type="scientific">Defluviitalea saccharophila</name>
    <dbReference type="NCBI Taxonomy" id="879970"/>
    <lineage>
        <taxon>Bacteria</taxon>
        <taxon>Bacillati</taxon>
        <taxon>Bacillota</taxon>
        <taxon>Clostridia</taxon>
        <taxon>Lachnospirales</taxon>
        <taxon>Defluviitaleaceae</taxon>
        <taxon>Defluviitalea</taxon>
    </lineage>
</organism>
<dbReference type="SUPFAM" id="SSF55383">
    <property type="entry name" value="Copper amine oxidase, domain N"/>
    <property type="match status" value="1"/>
</dbReference>
<dbReference type="Gene3D" id="3.30.457.10">
    <property type="entry name" value="Copper amine oxidase-like, N-terminal domain"/>
    <property type="match status" value="1"/>
</dbReference>
<name>A0ABZ2Y895_9FIRM</name>
<gene>
    <name evidence="4" type="ORF">QBE51_06335</name>
</gene>
<feature type="coiled-coil region" evidence="1">
    <location>
        <begin position="451"/>
        <end position="599"/>
    </location>
</feature>
<keyword evidence="1" id="KW-0175">Coiled coil</keyword>
<feature type="domain" description="Copper amine oxidase-like N-terminal" evidence="3">
    <location>
        <begin position="820"/>
        <end position="916"/>
    </location>
</feature>
<dbReference type="EMBL" id="CP121687">
    <property type="protein sequence ID" value="WZL71130.1"/>
    <property type="molecule type" value="Genomic_DNA"/>
</dbReference>
<dbReference type="RefSeq" id="WP_341878095.1">
    <property type="nucleotide sequence ID" value="NZ_CP121687.1"/>
</dbReference>
<keyword evidence="5" id="KW-1185">Reference proteome</keyword>
<evidence type="ECO:0000259" key="3">
    <source>
        <dbReference type="Pfam" id="PF07833"/>
    </source>
</evidence>
<feature type="compositionally biased region" description="Gly residues" evidence="2">
    <location>
        <begin position="686"/>
        <end position="700"/>
    </location>
</feature>